<feature type="region of interest" description="Disordered" evidence="11">
    <location>
        <begin position="569"/>
        <end position="592"/>
    </location>
</feature>
<dbReference type="GO" id="GO:0005524">
    <property type="term" value="F:ATP binding"/>
    <property type="evidence" value="ECO:0007669"/>
    <property type="project" value="UniProtKB-UniRule"/>
</dbReference>
<keyword evidence="15" id="KW-1185">Reference proteome</keyword>
<feature type="compositionally biased region" description="Polar residues" evidence="11">
    <location>
        <begin position="580"/>
        <end position="592"/>
    </location>
</feature>
<accession>A0AAV8E9R2</accession>
<keyword evidence="8 12" id="KW-1133">Transmembrane helix</keyword>
<keyword evidence="3 12" id="KW-0812">Transmembrane</keyword>
<comment type="subcellular location">
    <subcellularLocation>
        <location evidence="1">Membrane</location>
        <topology evidence="1">Single-pass membrane protein</topology>
    </subcellularLocation>
</comment>
<dbReference type="FunFam" id="3.30.200.20:FF:000178">
    <property type="entry name" value="serine/threonine-protein kinase PBS1-like"/>
    <property type="match status" value="1"/>
</dbReference>
<evidence type="ECO:0000259" key="13">
    <source>
        <dbReference type="PROSITE" id="PS50011"/>
    </source>
</evidence>
<keyword evidence="6 14" id="KW-0418">Kinase</keyword>
<evidence type="ECO:0000256" key="3">
    <source>
        <dbReference type="ARBA" id="ARBA00022692"/>
    </source>
</evidence>
<evidence type="ECO:0000256" key="5">
    <source>
        <dbReference type="ARBA" id="ARBA00022741"/>
    </source>
</evidence>
<dbReference type="Proteomes" id="UP001140206">
    <property type="component" value="Chromosome 3"/>
</dbReference>
<evidence type="ECO:0000256" key="10">
    <source>
        <dbReference type="PROSITE-ProRule" id="PRU10141"/>
    </source>
</evidence>
<dbReference type="Gene3D" id="1.10.510.10">
    <property type="entry name" value="Transferase(Phosphotransferase) domain 1"/>
    <property type="match status" value="1"/>
</dbReference>
<dbReference type="InterPro" id="IPR017441">
    <property type="entry name" value="Protein_kinase_ATP_BS"/>
</dbReference>
<proteinExistence type="predicted"/>
<comment type="caution">
    <text evidence="14">The sequence shown here is derived from an EMBL/GenBank/DDBJ whole genome shotgun (WGS) entry which is preliminary data.</text>
</comment>
<dbReference type="PROSITE" id="PS00108">
    <property type="entry name" value="PROTEIN_KINASE_ST"/>
    <property type="match status" value="1"/>
</dbReference>
<keyword evidence="4" id="KW-0732">Signal</keyword>
<evidence type="ECO:0000256" key="1">
    <source>
        <dbReference type="ARBA" id="ARBA00004167"/>
    </source>
</evidence>
<dbReference type="SMART" id="SM00220">
    <property type="entry name" value="S_TKc"/>
    <property type="match status" value="1"/>
</dbReference>
<dbReference type="FunFam" id="1.10.510.10:FF:000537">
    <property type="entry name" value="Putative receptor-like protein kinase"/>
    <property type="match status" value="1"/>
</dbReference>
<evidence type="ECO:0000313" key="14">
    <source>
        <dbReference type="EMBL" id="KAJ4775542.1"/>
    </source>
</evidence>
<evidence type="ECO:0000256" key="9">
    <source>
        <dbReference type="ARBA" id="ARBA00023136"/>
    </source>
</evidence>
<feature type="transmembrane region" description="Helical" evidence="12">
    <location>
        <begin position="198"/>
        <end position="217"/>
    </location>
</feature>
<dbReference type="SUPFAM" id="SSF56112">
    <property type="entry name" value="Protein kinase-like (PK-like)"/>
    <property type="match status" value="1"/>
</dbReference>
<feature type="transmembrane region" description="Helical" evidence="12">
    <location>
        <begin position="88"/>
        <end position="110"/>
    </location>
</feature>
<feature type="binding site" evidence="10">
    <location>
        <position position="291"/>
    </location>
    <ligand>
        <name>ATP</name>
        <dbReference type="ChEBI" id="CHEBI:30616"/>
    </ligand>
</feature>
<feature type="transmembrane region" description="Helical" evidence="12">
    <location>
        <begin position="117"/>
        <end position="134"/>
    </location>
</feature>
<evidence type="ECO:0000256" key="2">
    <source>
        <dbReference type="ARBA" id="ARBA00022679"/>
    </source>
</evidence>
<evidence type="ECO:0000256" key="7">
    <source>
        <dbReference type="ARBA" id="ARBA00022840"/>
    </source>
</evidence>
<dbReference type="InterPro" id="IPR000719">
    <property type="entry name" value="Prot_kinase_dom"/>
</dbReference>
<evidence type="ECO:0000256" key="4">
    <source>
        <dbReference type="ARBA" id="ARBA00022729"/>
    </source>
</evidence>
<dbReference type="PROSITE" id="PS50011">
    <property type="entry name" value="PROTEIN_KINASE_DOM"/>
    <property type="match status" value="1"/>
</dbReference>
<feature type="transmembrane region" description="Helical" evidence="12">
    <location>
        <begin position="7"/>
        <end position="24"/>
    </location>
</feature>
<dbReference type="Pfam" id="PF00069">
    <property type="entry name" value="Pkinase"/>
    <property type="match status" value="1"/>
</dbReference>
<evidence type="ECO:0000256" key="11">
    <source>
        <dbReference type="SAM" id="MobiDB-lite"/>
    </source>
</evidence>
<dbReference type="PROSITE" id="PS00107">
    <property type="entry name" value="PROTEIN_KINASE_ATP"/>
    <property type="match status" value="1"/>
</dbReference>
<dbReference type="GO" id="GO:0016020">
    <property type="term" value="C:membrane"/>
    <property type="evidence" value="ECO:0007669"/>
    <property type="project" value="UniProtKB-SubCell"/>
</dbReference>
<dbReference type="EMBL" id="JAMFTS010000003">
    <property type="protein sequence ID" value="KAJ4775542.1"/>
    <property type="molecule type" value="Genomic_DNA"/>
</dbReference>
<organism evidence="14 15">
    <name type="scientific">Rhynchospora pubera</name>
    <dbReference type="NCBI Taxonomy" id="906938"/>
    <lineage>
        <taxon>Eukaryota</taxon>
        <taxon>Viridiplantae</taxon>
        <taxon>Streptophyta</taxon>
        <taxon>Embryophyta</taxon>
        <taxon>Tracheophyta</taxon>
        <taxon>Spermatophyta</taxon>
        <taxon>Magnoliopsida</taxon>
        <taxon>Liliopsida</taxon>
        <taxon>Poales</taxon>
        <taxon>Cyperaceae</taxon>
        <taxon>Cyperoideae</taxon>
        <taxon>Rhynchosporeae</taxon>
        <taxon>Rhynchospora</taxon>
    </lineage>
</organism>
<sequence>MALQKIDIITSATVVLTLSVLFIIDSAKLASNYLATTIALILIYVPICYLHSKRISTLKWKILIALSFLSLVALIICCHFYLQPLRWGFVSRLIFGIDTVAMLAFLLIVFAHDRRSTILFITFVTVTVTIGYNIADSEQFNLIFTVVLSIVVYTILSAFHVKQILDQSQKVAAIASAFTAIIVLGILVSICWHEKEMLFILIASINACLSLLPWLWMMCAPKVMACWQVYRDEEMLKYDQYNILEMAGLPTRFTVRDLETATQNFQTPIGEGASGAVFKGTLADGSTIAVKRIKWQQSGETEFRTEITIIASLQHVNLVRLLGYCISTRRDRYLIYQFFENGSLDAWLFKDDRRRSQLKWLSRYQIATDVAKALSYLHHECHHRILHLDIKPANILLDRSFRAMVSDFGISKLIARDESSVITRARGTIGYLAPEMLVPNAISTKSDVYSYGMVLLELIGGRRNFLLVIDKENQQRQNSYFPKIVREKMMQGKVMEVVDQSLARIEEISEEEVSMLVRLALWCIQGNPELRPSMTEVVEMLEGRMPVHMPPESSMYVVNFLDGERQCSTQAREDDPDLMSANTLSISIQSGR</sequence>
<feature type="transmembrane region" description="Helical" evidence="12">
    <location>
        <begin position="62"/>
        <end position="82"/>
    </location>
</feature>
<dbReference type="InterPro" id="IPR011009">
    <property type="entry name" value="Kinase-like_dom_sf"/>
</dbReference>
<keyword evidence="14" id="KW-0675">Receptor</keyword>
<evidence type="ECO:0000256" key="12">
    <source>
        <dbReference type="SAM" id="Phobius"/>
    </source>
</evidence>
<dbReference type="Gene3D" id="3.30.200.20">
    <property type="entry name" value="Phosphorylase Kinase, domain 1"/>
    <property type="match status" value="1"/>
</dbReference>
<dbReference type="PANTHER" id="PTHR47974:SF9">
    <property type="entry name" value="RECEPTOR-LIKE SERINE_THREONINE-PROTEIN KINASE"/>
    <property type="match status" value="1"/>
</dbReference>
<feature type="transmembrane region" description="Helical" evidence="12">
    <location>
        <begin position="140"/>
        <end position="159"/>
    </location>
</feature>
<reference evidence="14" key="1">
    <citation type="submission" date="2022-08" db="EMBL/GenBank/DDBJ databases">
        <authorList>
            <person name="Marques A."/>
        </authorList>
    </citation>
    <scope>NUCLEOTIDE SEQUENCE</scope>
    <source>
        <strain evidence="14">RhyPub2mFocal</strain>
        <tissue evidence="14">Leaves</tissue>
    </source>
</reference>
<name>A0AAV8E9R2_9POAL</name>
<feature type="transmembrane region" description="Helical" evidence="12">
    <location>
        <begin position="30"/>
        <end position="50"/>
    </location>
</feature>
<dbReference type="InterPro" id="IPR008271">
    <property type="entry name" value="Ser/Thr_kinase_AS"/>
</dbReference>
<gene>
    <name evidence="14" type="ORF">LUZ62_059799</name>
</gene>
<protein>
    <submittedName>
        <fullName evidence="14">Receptor protein kinase</fullName>
    </submittedName>
</protein>
<feature type="transmembrane region" description="Helical" evidence="12">
    <location>
        <begin position="171"/>
        <end position="192"/>
    </location>
</feature>
<dbReference type="GO" id="GO:0004672">
    <property type="term" value="F:protein kinase activity"/>
    <property type="evidence" value="ECO:0007669"/>
    <property type="project" value="InterPro"/>
</dbReference>
<feature type="domain" description="Protein kinase" evidence="13">
    <location>
        <begin position="263"/>
        <end position="548"/>
    </location>
</feature>
<keyword evidence="7 10" id="KW-0067">ATP-binding</keyword>
<evidence type="ECO:0000256" key="8">
    <source>
        <dbReference type="ARBA" id="ARBA00022989"/>
    </source>
</evidence>
<evidence type="ECO:0000256" key="6">
    <source>
        <dbReference type="ARBA" id="ARBA00022777"/>
    </source>
</evidence>
<keyword evidence="9 12" id="KW-0472">Membrane</keyword>
<dbReference type="AlphaFoldDB" id="A0AAV8E9R2"/>
<dbReference type="PANTHER" id="PTHR47974">
    <property type="entry name" value="OS07G0415500 PROTEIN"/>
    <property type="match status" value="1"/>
</dbReference>
<keyword evidence="2" id="KW-0808">Transferase</keyword>
<keyword evidence="5 10" id="KW-0547">Nucleotide-binding</keyword>
<evidence type="ECO:0000313" key="15">
    <source>
        <dbReference type="Proteomes" id="UP001140206"/>
    </source>
</evidence>